<dbReference type="InterPro" id="IPR032675">
    <property type="entry name" value="LRR_dom_sf"/>
</dbReference>
<evidence type="ECO:0000256" key="2">
    <source>
        <dbReference type="SAM" id="MobiDB-lite"/>
    </source>
</evidence>
<reference evidence="5" key="1">
    <citation type="submission" date="2025-08" db="UniProtKB">
        <authorList>
            <consortium name="RefSeq"/>
        </authorList>
    </citation>
    <scope>IDENTIFICATION</scope>
    <source>
        <strain evidence="5">J_2021</strain>
        <tissue evidence="5">Erythrocytes</tissue>
    </source>
</reference>
<dbReference type="CTD" id="108718625"/>
<dbReference type="InterPro" id="IPR047922">
    <property type="entry name" value="FBXL6_F-box"/>
</dbReference>
<gene>
    <name evidence="5" type="primary">LOC108718625</name>
</gene>
<dbReference type="Gene3D" id="3.80.10.10">
    <property type="entry name" value="Ribonuclease Inhibitor"/>
    <property type="match status" value="1"/>
</dbReference>
<dbReference type="CDD" id="cd22119">
    <property type="entry name" value="F-box_FBXL6"/>
    <property type="match status" value="1"/>
</dbReference>
<evidence type="ECO:0000313" key="5">
    <source>
        <dbReference type="RefSeq" id="XP_041422696.1"/>
    </source>
</evidence>
<dbReference type="PANTHER" id="PTHR38926:SF5">
    <property type="entry name" value="F-BOX AND LEUCINE-RICH REPEAT PROTEIN 6"/>
    <property type="match status" value="1"/>
</dbReference>
<dbReference type="InterPro" id="IPR006553">
    <property type="entry name" value="Leu-rich_rpt_Cys-con_subtyp"/>
</dbReference>
<organism evidence="4 5">
    <name type="scientific">Xenopus laevis</name>
    <name type="common">African clawed frog</name>
    <dbReference type="NCBI Taxonomy" id="8355"/>
    <lineage>
        <taxon>Eukaryota</taxon>
        <taxon>Metazoa</taxon>
        <taxon>Chordata</taxon>
        <taxon>Craniata</taxon>
        <taxon>Vertebrata</taxon>
        <taxon>Euteleostomi</taxon>
        <taxon>Amphibia</taxon>
        <taxon>Batrachia</taxon>
        <taxon>Anura</taxon>
        <taxon>Pipoidea</taxon>
        <taxon>Pipidae</taxon>
        <taxon>Xenopodinae</taxon>
        <taxon>Xenopus</taxon>
        <taxon>Xenopus</taxon>
    </lineage>
</organism>
<feature type="compositionally biased region" description="Basic residues" evidence="2">
    <location>
        <begin position="11"/>
        <end position="30"/>
    </location>
</feature>
<dbReference type="InterPro" id="IPR036047">
    <property type="entry name" value="F-box-like_dom_sf"/>
</dbReference>
<name>A0A8J1KZG4_XENLA</name>
<dbReference type="AlphaFoldDB" id="A0A8J1KZG4"/>
<feature type="region of interest" description="Disordered" evidence="2">
    <location>
        <begin position="1"/>
        <end position="37"/>
    </location>
</feature>
<dbReference type="GO" id="GO:0019005">
    <property type="term" value="C:SCF ubiquitin ligase complex"/>
    <property type="evidence" value="ECO:0007669"/>
    <property type="project" value="InterPro"/>
</dbReference>
<dbReference type="SUPFAM" id="SSF81383">
    <property type="entry name" value="F-box domain"/>
    <property type="match status" value="1"/>
</dbReference>
<dbReference type="InterPro" id="IPR001810">
    <property type="entry name" value="F-box_dom"/>
</dbReference>
<evidence type="ECO:0000313" key="4">
    <source>
        <dbReference type="Proteomes" id="UP000186698"/>
    </source>
</evidence>
<dbReference type="SMART" id="SM00367">
    <property type="entry name" value="LRR_CC"/>
    <property type="match status" value="3"/>
</dbReference>
<keyword evidence="1" id="KW-0833">Ubl conjugation pathway</keyword>
<dbReference type="Gene3D" id="1.20.1280.50">
    <property type="match status" value="1"/>
</dbReference>
<dbReference type="Pfam" id="PF12937">
    <property type="entry name" value="F-box-like"/>
    <property type="match status" value="1"/>
</dbReference>
<dbReference type="RefSeq" id="XP_041422696.1">
    <property type="nucleotide sequence ID" value="XM_041566762.1"/>
</dbReference>
<evidence type="ECO:0000259" key="3">
    <source>
        <dbReference type="Pfam" id="PF12937"/>
    </source>
</evidence>
<dbReference type="Proteomes" id="UP000186698">
    <property type="component" value="Chromosome 6L"/>
</dbReference>
<dbReference type="OrthoDB" id="3134645at2759"/>
<proteinExistence type="predicted"/>
<feature type="domain" description="F-box" evidence="3">
    <location>
        <begin position="84"/>
        <end position="131"/>
    </location>
</feature>
<sequence length="509" mass="56618">MGSEGQSAPGRGRKRRAGNKPGKRKRRAHQPRPSFYIHHTDRDMLLLISNQEGEGDVPVSRRRKEATETPGAEPPVTDSGWGCSIPLEILHGIFLLLVQSEGAVPTLCRLSRVCRRWNQVASSPHLWLRVSIGFCWGDPGKKQPPKTQSKIRETLEWLIKERLSLMSEFSLHHWKTQVPFVVKTLAASCPRLSSLTLSHCTGVSADSLFTAAQNCPELLSLNLQNSQVESPAVLGVLDVCGPRLQRLFLTYSNRLTAIMSSLTSGSCPELRVLELSTEIKQGESHLQICIETLQTGCPKLEVLRLLNLVWSPKSGGRCVSEALGFVHLQELCLATSSYSFVSDSVCQRLLRDSAHLKILDLRGCYRVTPGGICQLPCVDLERLYLGIYCSTKNLALPRTGCSLIAQRWQHSLQELDITAHSYSEEDLAQALNILSTRGSHLHSLNLAGTKVMSPAVRELLSSCPSLMHLDLSSCRYLPRGMKRVYRGEQDIRQCLAALTEELRKELDTE</sequence>
<accession>A0A8J1KZG4</accession>
<feature type="region of interest" description="Disordered" evidence="2">
    <location>
        <begin position="52"/>
        <end position="77"/>
    </location>
</feature>
<protein>
    <submittedName>
        <fullName evidence="5">F-box/LRR-repeat protein 6 isoform X1</fullName>
    </submittedName>
</protein>
<keyword evidence="4" id="KW-1185">Reference proteome</keyword>
<dbReference type="SUPFAM" id="SSF52047">
    <property type="entry name" value="RNI-like"/>
    <property type="match status" value="1"/>
</dbReference>
<dbReference type="PANTHER" id="PTHR38926">
    <property type="entry name" value="F-BOX DOMAIN CONTAINING PROTEIN, EXPRESSED"/>
    <property type="match status" value="1"/>
</dbReference>
<dbReference type="KEGG" id="xla:108718625"/>
<evidence type="ECO:0000256" key="1">
    <source>
        <dbReference type="ARBA" id="ARBA00022786"/>
    </source>
</evidence>
<dbReference type="GeneID" id="108718625"/>